<dbReference type="Gene3D" id="3.40.50.720">
    <property type="entry name" value="NAD(P)-binding Rossmann-like Domain"/>
    <property type="match status" value="1"/>
</dbReference>
<proteinExistence type="predicted"/>
<organism evidence="2 3">
    <name type="scientific">Saccharopolyspora taberi</name>
    <dbReference type="NCBI Taxonomy" id="60895"/>
    <lineage>
        <taxon>Bacteria</taxon>
        <taxon>Bacillati</taxon>
        <taxon>Actinomycetota</taxon>
        <taxon>Actinomycetes</taxon>
        <taxon>Pseudonocardiales</taxon>
        <taxon>Pseudonocardiaceae</taxon>
        <taxon>Saccharopolyspora</taxon>
    </lineage>
</organism>
<comment type="caution">
    <text evidence="2">The sequence shown here is derived from an EMBL/GenBank/DDBJ whole genome shotgun (WGS) entry which is preliminary data.</text>
</comment>
<dbReference type="SUPFAM" id="SSF51735">
    <property type="entry name" value="NAD(P)-binding Rossmann-fold domains"/>
    <property type="match status" value="1"/>
</dbReference>
<dbReference type="Pfam" id="PF01370">
    <property type="entry name" value="Epimerase"/>
    <property type="match status" value="1"/>
</dbReference>
<sequence>MKVLLAGATGAIGGPLLAAMAAGGHEVFAVIRDRANRRVVADLGATPVVADVMDREGLLRAVDGLSADAVMHQATALRGAGRKLTEDDPTIALRGRGSEHLLAAARVVGARRFVTQSLITGYGYRDHGDRVLTEEDPFGVPVGTVADLVTRSSAEAEHHALNADGIEGIALRYGMFYGPKAFSDLFAGMMRKRLPVLPRGRTGTTCFVHVHDAANAAVAAMERGTPGAVYNIVDDSPATWREFMTAVSEAHGTPRPVAVPAWLCRRMIPYLGCLLIDTSMRVSHARATAELGWAPVHPNLRAGLAGS</sequence>
<reference evidence="2 3" key="1">
    <citation type="journal article" date="2019" name="Int. J. Syst. Evol. Microbiol.">
        <title>The Global Catalogue of Microorganisms (GCM) 10K type strain sequencing project: providing services to taxonomists for standard genome sequencing and annotation.</title>
        <authorList>
            <consortium name="The Broad Institute Genomics Platform"/>
            <consortium name="The Broad Institute Genome Sequencing Center for Infectious Disease"/>
            <person name="Wu L."/>
            <person name="Ma J."/>
        </authorList>
    </citation>
    <scope>NUCLEOTIDE SEQUENCE [LARGE SCALE GENOMIC DNA]</scope>
    <source>
        <strain evidence="2 3">JCM 9383</strain>
    </source>
</reference>
<evidence type="ECO:0000259" key="1">
    <source>
        <dbReference type="Pfam" id="PF01370"/>
    </source>
</evidence>
<evidence type="ECO:0000313" key="3">
    <source>
        <dbReference type="Proteomes" id="UP001500979"/>
    </source>
</evidence>
<dbReference type="PANTHER" id="PTHR48079:SF6">
    <property type="entry name" value="NAD(P)-BINDING DOMAIN-CONTAINING PROTEIN-RELATED"/>
    <property type="match status" value="1"/>
</dbReference>
<dbReference type="InterPro" id="IPR001509">
    <property type="entry name" value="Epimerase_deHydtase"/>
</dbReference>
<dbReference type="RefSeq" id="WP_344679147.1">
    <property type="nucleotide sequence ID" value="NZ_BAAAUX010000011.1"/>
</dbReference>
<dbReference type="InterPro" id="IPR051783">
    <property type="entry name" value="NAD(P)-dependent_oxidoreduct"/>
</dbReference>
<name>A0ABN3VCU3_9PSEU</name>
<gene>
    <name evidence="2" type="ORF">GCM10010470_18950</name>
</gene>
<dbReference type="PANTHER" id="PTHR48079">
    <property type="entry name" value="PROTEIN YEEZ"/>
    <property type="match status" value="1"/>
</dbReference>
<dbReference type="Proteomes" id="UP001500979">
    <property type="component" value="Unassembled WGS sequence"/>
</dbReference>
<dbReference type="EMBL" id="BAAAUX010000011">
    <property type="protein sequence ID" value="GAA2785078.1"/>
    <property type="molecule type" value="Genomic_DNA"/>
</dbReference>
<protein>
    <submittedName>
        <fullName evidence="2">SDR family oxidoreductase</fullName>
    </submittedName>
</protein>
<accession>A0ABN3VCU3</accession>
<keyword evidence="3" id="KW-1185">Reference proteome</keyword>
<feature type="domain" description="NAD-dependent epimerase/dehydratase" evidence="1">
    <location>
        <begin position="3"/>
        <end position="232"/>
    </location>
</feature>
<evidence type="ECO:0000313" key="2">
    <source>
        <dbReference type="EMBL" id="GAA2785078.1"/>
    </source>
</evidence>
<dbReference type="InterPro" id="IPR036291">
    <property type="entry name" value="NAD(P)-bd_dom_sf"/>
</dbReference>